<name>A0A919H525_9ACTN</name>
<dbReference type="InterPro" id="IPR036271">
    <property type="entry name" value="Tet_transcr_reg_TetR-rel_C_sf"/>
</dbReference>
<dbReference type="EMBL" id="BNEE01000012">
    <property type="protein sequence ID" value="GHI90491.1"/>
    <property type="molecule type" value="Genomic_DNA"/>
</dbReference>
<dbReference type="NCBIfam" id="NF041196">
    <property type="entry name" value="ScbR_bind_reg"/>
    <property type="match status" value="1"/>
</dbReference>
<dbReference type="InterPro" id="IPR050109">
    <property type="entry name" value="HTH-type_TetR-like_transc_reg"/>
</dbReference>
<evidence type="ECO:0000313" key="6">
    <source>
        <dbReference type="EMBL" id="GHI90491.1"/>
    </source>
</evidence>
<dbReference type="SUPFAM" id="SSF48498">
    <property type="entry name" value="Tetracyclin repressor-like, C-terminal domain"/>
    <property type="match status" value="1"/>
</dbReference>
<dbReference type="PANTHER" id="PTHR30055">
    <property type="entry name" value="HTH-TYPE TRANSCRIPTIONAL REGULATOR RUTR"/>
    <property type="match status" value="1"/>
</dbReference>
<dbReference type="EMBL" id="BNEE01000014">
    <property type="protein sequence ID" value="GHI90526.1"/>
    <property type="molecule type" value="Genomic_DNA"/>
</dbReference>
<feature type="DNA-binding region" description="H-T-H motif" evidence="4">
    <location>
        <begin position="31"/>
        <end position="50"/>
    </location>
</feature>
<feature type="domain" description="HTH tetR-type" evidence="5">
    <location>
        <begin position="8"/>
        <end position="68"/>
    </location>
</feature>
<gene>
    <name evidence="6" type="ORF">Sxan_78550</name>
    <name evidence="7" type="ORF">Sxan_78900</name>
</gene>
<evidence type="ECO:0000313" key="7">
    <source>
        <dbReference type="EMBL" id="GHI90526.1"/>
    </source>
</evidence>
<dbReference type="GO" id="GO:0003700">
    <property type="term" value="F:DNA-binding transcription factor activity"/>
    <property type="evidence" value="ECO:0007669"/>
    <property type="project" value="TreeGrafter"/>
</dbReference>
<evidence type="ECO:0000256" key="3">
    <source>
        <dbReference type="ARBA" id="ARBA00023163"/>
    </source>
</evidence>
<evidence type="ECO:0000256" key="1">
    <source>
        <dbReference type="ARBA" id="ARBA00023015"/>
    </source>
</evidence>
<dbReference type="Pfam" id="PF00440">
    <property type="entry name" value="TetR_N"/>
    <property type="match status" value="1"/>
</dbReference>
<dbReference type="AlphaFoldDB" id="A0A919H525"/>
<dbReference type="Proteomes" id="UP000600026">
    <property type="component" value="Unassembled WGS sequence"/>
</dbReference>
<dbReference type="InterPro" id="IPR047923">
    <property type="entry name" value="ArpA-like"/>
</dbReference>
<evidence type="ECO:0000313" key="8">
    <source>
        <dbReference type="Proteomes" id="UP000600026"/>
    </source>
</evidence>
<keyword evidence="1" id="KW-0805">Transcription regulation</keyword>
<dbReference type="PROSITE" id="PS01081">
    <property type="entry name" value="HTH_TETR_1"/>
    <property type="match status" value="1"/>
</dbReference>
<keyword evidence="2 4" id="KW-0238">DNA-binding</keyword>
<evidence type="ECO:0000256" key="2">
    <source>
        <dbReference type="ARBA" id="ARBA00023125"/>
    </source>
</evidence>
<accession>A0A919H525</accession>
<dbReference type="PROSITE" id="PS50977">
    <property type="entry name" value="HTH_TETR_2"/>
    <property type="match status" value="1"/>
</dbReference>
<keyword evidence="8" id="KW-1185">Reference proteome</keyword>
<keyword evidence="3" id="KW-0804">Transcription</keyword>
<dbReference type="InterPro" id="IPR001647">
    <property type="entry name" value="HTH_TetR"/>
</dbReference>
<protein>
    <submittedName>
        <fullName evidence="7">TetR family transcriptional regulator</fullName>
    </submittedName>
</protein>
<dbReference type="InterPro" id="IPR009057">
    <property type="entry name" value="Homeodomain-like_sf"/>
</dbReference>
<evidence type="ECO:0000256" key="4">
    <source>
        <dbReference type="PROSITE-ProRule" id="PRU00335"/>
    </source>
</evidence>
<organism evidence="7 8">
    <name type="scientific">Streptomyces xanthophaeus</name>
    <dbReference type="NCBI Taxonomy" id="67385"/>
    <lineage>
        <taxon>Bacteria</taxon>
        <taxon>Bacillati</taxon>
        <taxon>Actinomycetota</taxon>
        <taxon>Actinomycetes</taxon>
        <taxon>Kitasatosporales</taxon>
        <taxon>Streptomycetaceae</taxon>
        <taxon>Streptomyces</taxon>
    </lineage>
</organism>
<reference evidence="7" key="1">
    <citation type="submission" date="2020-09" db="EMBL/GenBank/DDBJ databases">
        <title>Whole genome shotgun sequence of Streptomyces xanthophaeus NBRC 12829.</title>
        <authorList>
            <person name="Komaki H."/>
            <person name="Tamura T."/>
        </authorList>
    </citation>
    <scope>NUCLEOTIDE SEQUENCE</scope>
    <source>
        <strain evidence="7">NBRC 12829</strain>
    </source>
</reference>
<dbReference type="PANTHER" id="PTHR30055:SF234">
    <property type="entry name" value="HTH-TYPE TRANSCRIPTIONAL REGULATOR BETI"/>
    <property type="match status" value="1"/>
</dbReference>
<evidence type="ECO:0000259" key="5">
    <source>
        <dbReference type="PROSITE" id="PS50977"/>
    </source>
</evidence>
<dbReference type="GO" id="GO:0000976">
    <property type="term" value="F:transcription cis-regulatory region binding"/>
    <property type="evidence" value="ECO:0007669"/>
    <property type="project" value="TreeGrafter"/>
</dbReference>
<dbReference type="OrthoDB" id="3237195at2"/>
<dbReference type="InterPro" id="IPR023772">
    <property type="entry name" value="DNA-bd_HTH_TetR-type_CS"/>
</dbReference>
<sequence>MAKQERAVRTRETLIHRAAETFDREGFTIASLTTISTQAGVSNGALHFHFASKAALADAVEDAALQGLRAVTAQSSPAGASHLQHLVDVTHGLAHELRGNKVLRAGFKLSGDVARPRRTDLREHWQSWVEEEVARAGAQGELRPGVEPEGAVSAVVGATVGFEVLSVRDATWISRRTVTRFWELLLPSLAAQDVLVRIQAQGSGA</sequence>
<dbReference type="Gene3D" id="1.10.357.10">
    <property type="entry name" value="Tetracycline Repressor, domain 2"/>
    <property type="match status" value="1"/>
</dbReference>
<proteinExistence type="predicted"/>
<dbReference type="PRINTS" id="PR00455">
    <property type="entry name" value="HTHTETR"/>
</dbReference>
<comment type="caution">
    <text evidence="7">The sequence shown here is derived from an EMBL/GenBank/DDBJ whole genome shotgun (WGS) entry which is preliminary data.</text>
</comment>
<dbReference type="SUPFAM" id="SSF46689">
    <property type="entry name" value="Homeodomain-like"/>
    <property type="match status" value="1"/>
</dbReference>